<dbReference type="STRING" id="559515.M4BEK5"/>
<keyword evidence="5" id="KW-0012">Acyltransferase</keyword>
<dbReference type="GO" id="GO:0120518">
    <property type="term" value="F:protein N-terminal-methionine acetyltransferase activity"/>
    <property type="evidence" value="ECO:0007669"/>
    <property type="project" value="UniProtKB-EC"/>
</dbReference>
<keyword evidence="3" id="KW-0159">Chromosome partition</keyword>
<evidence type="ECO:0000256" key="8">
    <source>
        <dbReference type="ARBA" id="ARBA00026144"/>
    </source>
</evidence>
<name>M4BEK5_HYAAE</name>
<dbReference type="EMBL" id="JH598180">
    <property type="status" value="NOT_ANNOTATED_CDS"/>
    <property type="molecule type" value="Genomic_DNA"/>
</dbReference>
<evidence type="ECO:0000256" key="9">
    <source>
        <dbReference type="ARBA" id="ARBA00048017"/>
    </source>
</evidence>
<dbReference type="Gene3D" id="3.40.630.30">
    <property type="match status" value="1"/>
</dbReference>
<protein>
    <recommendedName>
        <fullName evidence="8">N-alpha-acetyltransferase 60</fullName>
        <ecNumber evidence="7">2.3.1.259</ecNumber>
        <ecNumber evidence="1">2.3.1.48</ecNumber>
    </recommendedName>
</protein>
<evidence type="ECO:0000256" key="7">
    <source>
        <dbReference type="ARBA" id="ARBA00026111"/>
    </source>
</evidence>
<dbReference type="InterPro" id="IPR045141">
    <property type="entry name" value="NAA60-like"/>
</dbReference>
<dbReference type="VEuPathDB" id="FungiDB:HpaG804723"/>
<dbReference type="PANTHER" id="PTHR14744:SF15">
    <property type="entry name" value="N-ALPHA-ACETYLTRANSFERASE 60"/>
    <property type="match status" value="1"/>
</dbReference>
<evidence type="ECO:0000256" key="10">
    <source>
        <dbReference type="ARBA" id="ARBA00048848"/>
    </source>
</evidence>
<dbReference type="PROSITE" id="PS51186">
    <property type="entry name" value="GNAT"/>
    <property type="match status" value="1"/>
</dbReference>
<dbReference type="EC" id="2.3.1.48" evidence="1"/>
<dbReference type="SUPFAM" id="SSF55729">
    <property type="entry name" value="Acyl-CoA N-acyltransferases (Nat)"/>
    <property type="match status" value="1"/>
</dbReference>
<keyword evidence="2" id="KW-0808">Transferase</keyword>
<dbReference type="EC" id="2.3.1.259" evidence="7"/>
<dbReference type="GO" id="GO:0004402">
    <property type="term" value="F:histone acetyltransferase activity"/>
    <property type="evidence" value="ECO:0007669"/>
    <property type="project" value="TreeGrafter"/>
</dbReference>
<dbReference type="InParanoid" id="M4BEK5"/>
<dbReference type="eggNOG" id="KOG3138">
    <property type="taxonomic scope" value="Eukaryota"/>
</dbReference>
<dbReference type="InterPro" id="IPR000182">
    <property type="entry name" value="GNAT_dom"/>
</dbReference>
<dbReference type="GO" id="GO:0000139">
    <property type="term" value="C:Golgi membrane"/>
    <property type="evidence" value="ECO:0007669"/>
    <property type="project" value="TreeGrafter"/>
</dbReference>
<dbReference type="EnsemblProtists" id="HpaT804723">
    <property type="protein sequence ID" value="HpaP804723"/>
    <property type="gene ID" value="HpaG804723"/>
</dbReference>
<dbReference type="Proteomes" id="UP000011713">
    <property type="component" value="Unassembled WGS sequence"/>
</dbReference>
<organism evidence="12 13">
    <name type="scientific">Hyaloperonospora arabidopsidis (strain Emoy2)</name>
    <name type="common">Downy mildew agent</name>
    <name type="synonym">Peronospora arabidopsidis</name>
    <dbReference type="NCBI Taxonomy" id="559515"/>
    <lineage>
        <taxon>Eukaryota</taxon>
        <taxon>Sar</taxon>
        <taxon>Stramenopiles</taxon>
        <taxon>Oomycota</taxon>
        <taxon>Peronosporomycetes</taxon>
        <taxon>Peronosporales</taxon>
        <taxon>Peronosporaceae</taxon>
        <taxon>Hyaloperonospora</taxon>
    </lineage>
</organism>
<comment type="catalytic activity">
    <reaction evidence="9">
        <text>L-lysyl-[protein] + acetyl-CoA = N(6)-acetyl-L-lysyl-[protein] + CoA + H(+)</text>
        <dbReference type="Rhea" id="RHEA:45948"/>
        <dbReference type="Rhea" id="RHEA-COMP:9752"/>
        <dbReference type="Rhea" id="RHEA-COMP:10731"/>
        <dbReference type="ChEBI" id="CHEBI:15378"/>
        <dbReference type="ChEBI" id="CHEBI:29969"/>
        <dbReference type="ChEBI" id="CHEBI:57287"/>
        <dbReference type="ChEBI" id="CHEBI:57288"/>
        <dbReference type="ChEBI" id="CHEBI:61930"/>
        <dbReference type="EC" id="2.3.1.48"/>
    </reaction>
</comment>
<feature type="domain" description="N-acetyltransferase" evidence="11">
    <location>
        <begin position="46"/>
        <end position="231"/>
    </location>
</feature>
<keyword evidence="4" id="KW-0156">Chromatin regulator</keyword>
<keyword evidence="13" id="KW-1185">Reference proteome</keyword>
<reference evidence="13" key="1">
    <citation type="journal article" date="2010" name="Science">
        <title>Signatures of adaptation to obligate biotrophy in the Hyaloperonospora arabidopsidis genome.</title>
        <authorList>
            <person name="Baxter L."/>
            <person name="Tripathy S."/>
            <person name="Ishaque N."/>
            <person name="Boot N."/>
            <person name="Cabral A."/>
            <person name="Kemen E."/>
            <person name="Thines M."/>
            <person name="Ah-Fong A."/>
            <person name="Anderson R."/>
            <person name="Badejoko W."/>
            <person name="Bittner-Eddy P."/>
            <person name="Boore J.L."/>
            <person name="Chibucos M.C."/>
            <person name="Coates M."/>
            <person name="Dehal P."/>
            <person name="Delehaunty K."/>
            <person name="Dong S."/>
            <person name="Downton P."/>
            <person name="Dumas B."/>
            <person name="Fabro G."/>
            <person name="Fronick C."/>
            <person name="Fuerstenberg S.I."/>
            <person name="Fulton L."/>
            <person name="Gaulin E."/>
            <person name="Govers F."/>
            <person name="Hughes L."/>
            <person name="Humphray S."/>
            <person name="Jiang R.H."/>
            <person name="Judelson H."/>
            <person name="Kamoun S."/>
            <person name="Kyung K."/>
            <person name="Meijer H."/>
            <person name="Minx P."/>
            <person name="Morris P."/>
            <person name="Nelson J."/>
            <person name="Phuntumart V."/>
            <person name="Qutob D."/>
            <person name="Rehmany A."/>
            <person name="Rougon-Cardoso A."/>
            <person name="Ryden P."/>
            <person name="Torto-Alalibo T."/>
            <person name="Studholme D."/>
            <person name="Wang Y."/>
            <person name="Win J."/>
            <person name="Wood J."/>
            <person name="Clifton S.W."/>
            <person name="Rogers J."/>
            <person name="Van den Ackerveken G."/>
            <person name="Jones J.D."/>
            <person name="McDowell J.M."/>
            <person name="Beynon J."/>
            <person name="Tyler B.M."/>
        </authorList>
    </citation>
    <scope>NUCLEOTIDE SEQUENCE [LARGE SCALE GENOMIC DNA]</scope>
    <source>
        <strain evidence="13">Emoy2</strain>
    </source>
</reference>
<dbReference type="HOGENOM" id="CLU_886961_0_0_1"/>
<dbReference type="GO" id="GO:0007059">
    <property type="term" value="P:chromosome segregation"/>
    <property type="evidence" value="ECO:0007669"/>
    <property type="project" value="UniProtKB-KW"/>
</dbReference>
<evidence type="ECO:0000256" key="3">
    <source>
        <dbReference type="ARBA" id="ARBA00022829"/>
    </source>
</evidence>
<proteinExistence type="inferred from homology"/>
<dbReference type="AlphaFoldDB" id="M4BEK5"/>
<evidence type="ECO:0000256" key="1">
    <source>
        <dbReference type="ARBA" id="ARBA00013184"/>
    </source>
</evidence>
<comment type="catalytic activity">
    <reaction evidence="10">
        <text>N-terminal L-methionyl-[transmembrane protein] + acetyl-CoA = N-terminal N(alpha)-acetyl-L-methionyl-[transmembrane protein] + CoA + H(+)</text>
        <dbReference type="Rhea" id="RHEA:50604"/>
        <dbReference type="Rhea" id="RHEA-COMP:12745"/>
        <dbReference type="Rhea" id="RHEA-COMP:12746"/>
        <dbReference type="ChEBI" id="CHEBI:15378"/>
        <dbReference type="ChEBI" id="CHEBI:57287"/>
        <dbReference type="ChEBI" id="CHEBI:57288"/>
        <dbReference type="ChEBI" id="CHEBI:64731"/>
        <dbReference type="ChEBI" id="CHEBI:133414"/>
        <dbReference type="EC" id="2.3.1.259"/>
    </reaction>
</comment>
<evidence type="ECO:0000313" key="13">
    <source>
        <dbReference type="Proteomes" id="UP000011713"/>
    </source>
</evidence>
<evidence type="ECO:0000256" key="6">
    <source>
        <dbReference type="ARBA" id="ARBA00025774"/>
    </source>
</evidence>
<sequence length="314" mass="35426">MNRTSSIDETGTAGARTLRVVALDIQHRVDQMDRNPLPVSSPQRVVYFRDLDLPDIPQVRRLHEEWFPIRYNQAFYDGAARGLWLETGGQLFARLAVEMHEFVPIHAAAAQQGETILGAVTASTLPLSKVEDPDLIEPDNCVHTQIMYILTLGTRASVRRMGIASRLLEECIAQACRQPECGAVYLHVKADNLSARHFYEKHGFQNLRYLQDYYMIDGVRHDAFLYIFYINGAAPQRSWLDRITSIGLEKACREFHDGGVSGHDNGETRTGTTSSSCRVIEFCPDMIRSDESFAVNSLDSRILMKRGDAMDARC</sequence>
<accession>M4BEK5</accession>
<evidence type="ECO:0000256" key="5">
    <source>
        <dbReference type="ARBA" id="ARBA00023315"/>
    </source>
</evidence>
<evidence type="ECO:0000256" key="4">
    <source>
        <dbReference type="ARBA" id="ARBA00022853"/>
    </source>
</evidence>
<evidence type="ECO:0000313" key="12">
    <source>
        <dbReference type="EnsemblProtists" id="HpaP804723"/>
    </source>
</evidence>
<reference evidence="12" key="2">
    <citation type="submission" date="2015-06" db="UniProtKB">
        <authorList>
            <consortium name="EnsemblProtists"/>
        </authorList>
    </citation>
    <scope>IDENTIFICATION</scope>
    <source>
        <strain evidence="12">Emoy2</strain>
    </source>
</reference>
<comment type="similarity">
    <text evidence="6">Belongs to the acetyltransferase family. NAA60 subfamily.</text>
</comment>
<dbReference type="InterPro" id="IPR016181">
    <property type="entry name" value="Acyl_CoA_acyltransferase"/>
</dbReference>
<dbReference type="PANTHER" id="PTHR14744">
    <property type="entry name" value="N-ALPHA-ACETYLTRANSFERASE 60"/>
    <property type="match status" value="1"/>
</dbReference>
<dbReference type="Pfam" id="PF00583">
    <property type="entry name" value="Acetyltransf_1"/>
    <property type="match status" value="1"/>
</dbReference>
<dbReference type="CDD" id="cd04301">
    <property type="entry name" value="NAT_SF"/>
    <property type="match status" value="1"/>
</dbReference>
<evidence type="ECO:0000256" key="2">
    <source>
        <dbReference type="ARBA" id="ARBA00022679"/>
    </source>
</evidence>
<evidence type="ECO:0000259" key="11">
    <source>
        <dbReference type="PROSITE" id="PS51186"/>
    </source>
</evidence>